<evidence type="ECO:0000256" key="3">
    <source>
        <dbReference type="PIRSR" id="PIRSR605502-1"/>
    </source>
</evidence>
<reference evidence="4 5" key="1">
    <citation type="submission" date="2018-05" db="EMBL/GenBank/DDBJ databases">
        <title>A metagenomic window into the 2 km-deep terrestrial subsurface aquifer revealed taxonomically and functionally diverse microbial community comprising novel uncultured bacterial lineages.</title>
        <authorList>
            <person name="Kadnikov V.V."/>
            <person name="Mardanov A.V."/>
            <person name="Beletsky A.V."/>
            <person name="Banks D."/>
            <person name="Pimenov N.V."/>
            <person name="Frank Y.A."/>
            <person name="Karnachuk O.V."/>
            <person name="Ravin N.V."/>
        </authorList>
    </citation>
    <scope>NUCLEOTIDE SEQUENCE [LARGE SCALE GENOMIC DNA]</scope>
    <source>
        <strain evidence="4">BY</strain>
    </source>
</reference>
<protein>
    <submittedName>
        <fullName evidence="4">ADP-ribosylglycohydrolase</fullName>
    </submittedName>
</protein>
<feature type="binding site" evidence="3">
    <location>
        <position position="134"/>
    </location>
    <ligand>
        <name>Mg(2+)</name>
        <dbReference type="ChEBI" id="CHEBI:18420"/>
        <label>1</label>
    </ligand>
</feature>
<dbReference type="KEGG" id="schv:BRCON_2245"/>
<evidence type="ECO:0000256" key="2">
    <source>
        <dbReference type="ARBA" id="ARBA00022801"/>
    </source>
</evidence>
<evidence type="ECO:0000313" key="5">
    <source>
        <dbReference type="Proteomes" id="UP000262583"/>
    </source>
</evidence>
<gene>
    <name evidence="4" type="ORF">BRCON_2245</name>
</gene>
<feature type="binding site" evidence="3">
    <location>
        <position position="135"/>
    </location>
    <ligand>
        <name>Mg(2+)</name>
        <dbReference type="ChEBI" id="CHEBI:18420"/>
        <label>1</label>
    </ligand>
</feature>
<dbReference type="SUPFAM" id="SSF101478">
    <property type="entry name" value="ADP-ribosylglycohydrolase"/>
    <property type="match status" value="1"/>
</dbReference>
<dbReference type="GO" id="GO:0016787">
    <property type="term" value="F:hydrolase activity"/>
    <property type="evidence" value="ECO:0007669"/>
    <property type="project" value="UniProtKB-KW"/>
</dbReference>
<dbReference type="Proteomes" id="UP000262583">
    <property type="component" value="Chromosome"/>
</dbReference>
<dbReference type="Gene3D" id="1.10.4080.10">
    <property type="entry name" value="ADP-ribosylation/Crystallin J1"/>
    <property type="match status" value="1"/>
</dbReference>
<dbReference type="InterPro" id="IPR005502">
    <property type="entry name" value="Ribosyl_crysJ1"/>
</dbReference>
<proteinExistence type="inferred from homology"/>
<feature type="binding site" evidence="3">
    <location>
        <position position="132"/>
    </location>
    <ligand>
        <name>Mg(2+)</name>
        <dbReference type="ChEBI" id="CHEBI:18420"/>
        <label>1</label>
    </ligand>
</feature>
<dbReference type="PANTHER" id="PTHR16222">
    <property type="entry name" value="ADP-RIBOSYLGLYCOHYDROLASE"/>
    <property type="match status" value="1"/>
</dbReference>
<keyword evidence="3" id="KW-0479">Metal-binding</keyword>
<dbReference type="EMBL" id="CP030759">
    <property type="protein sequence ID" value="AXA37022.1"/>
    <property type="molecule type" value="Genomic_DNA"/>
</dbReference>
<dbReference type="InterPro" id="IPR036705">
    <property type="entry name" value="Ribosyl_crysJ1_sf"/>
</dbReference>
<dbReference type="InterPro" id="IPR050792">
    <property type="entry name" value="ADP-ribosylglycohydrolase"/>
</dbReference>
<evidence type="ECO:0000256" key="1">
    <source>
        <dbReference type="ARBA" id="ARBA00010702"/>
    </source>
</evidence>
<dbReference type="GO" id="GO:0046872">
    <property type="term" value="F:metal ion binding"/>
    <property type="evidence" value="ECO:0007669"/>
    <property type="project" value="UniProtKB-KW"/>
</dbReference>
<comment type="cofactor">
    <cofactor evidence="3">
        <name>Mg(2+)</name>
        <dbReference type="ChEBI" id="CHEBI:18420"/>
    </cofactor>
    <text evidence="3">Binds 2 magnesium ions per subunit.</text>
</comment>
<name>A0A2Z4Y8M5_SUMC1</name>
<comment type="similarity">
    <text evidence="1">Belongs to the ADP-ribosylglycohydrolase family.</text>
</comment>
<evidence type="ECO:0000313" key="4">
    <source>
        <dbReference type="EMBL" id="AXA37022.1"/>
    </source>
</evidence>
<dbReference type="Pfam" id="PF03747">
    <property type="entry name" value="ADP_ribosyl_GH"/>
    <property type="match status" value="1"/>
</dbReference>
<sequence length="204" mass="22363">MGTLMRISPLGIFGAYCDVKEVAEWARQDAAITHPNPVCQQANALYVLAIAHAIRHGWDGPRLYEHIVAWAEQLEVDELLLEAVCNAAESPPTDFVGLRGWVLVAFQNALWQLLHAPNLEEGVVDTVMRGGDTDTNAGIWGALLGAVHGREAIPSQWVESVLNCCPTLENPKVHQPRPECFWPVDALELATQLLEAGKAWSASR</sequence>
<keyword evidence="3" id="KW-0460">Magnesium</keyword>
<keyword evidence="2 4" id="KW-0378">Hydrolase</keyword>
<accession>A0A2Z4Y8M5</accession>
<organism evidence="4 5">
    <name type="scientific">Sumerlaea chitinivorans</name>
    <dbReference type="NCBI Taxonomy" id="2250252"/>
    <lineage>
        <taxon>Bacteria</taxon>
        <taxon>Candidatus Sumerlaeota</taxon>
        <taxon>Candidatus Sumerlaeia</taxon>
        <taxon>Candidatus Sumerlaeales</taxon>
        <taxon>Candidatus Sumerlaeaceae</taxon>
        <taxon>Candidatus Sumerlaea</taxon>
    </lineage>
</organism>
<dbReference type="PANTHER" id="PTHR16222:SF24">
    <property type="entry name" value="ADP-RIBOSYLHYDROLASE ARH3"/>
    <property type="match status" value="1"/>
</dbReference>
<dbReference type="AlphaFoldDB" id="A0A2Z4Y8M5"/>